<comment type="caution">
    <text evidence="6">The sequence shown here is derived from an EMBL/GenBank/DDBJ whole genome shotgun (WGS) entry which is preliminary data.</text>
</comment>
<accession>A0ABS8WDL8</accession>
<keyword evidence="4" id="KW-0804">Transcription</keyword>
<dbReference type="SUPFAM" id="SSF46785">
    <property type="entry name" value="Winged helix' DNA-binding domain"/>
    <property type="match status" value="1"/>
</dbReference>
<keyword evidence="2" id="KW-0805">Transcription regulation</keyword>
<dbReference type="InterPro" id="IPR037402">
    <property type="entry name" value="YidZ_PBP2"/>
</dbReference>
<dbReference type="Gene3D" id="1.10.10.10">
    <property type="entry name" value="Winged helix-like DNA-binding domain superfamily/Winged helix DNA-binding domain"/>
    <property type="match status" value="1"/>
</dbReference>
<dbReference type="RefSeq" id="WP_233054045.1">
    <property type="nucleotide sequence ID" value="NZ_JAIMJA010000019.1"/>
</dbReference>
<dbReference type="Pfam" id="PF00126">
    <property type="entry name" value="HTH_1"/>
    <property type="match status" value="1"/>
</dbReference>
<dbReference type="PANTHER" id="PTHR30118:SF15">
    <property type="entry name" value="TRANSCRIPTIONAL REGULATORY PROTEIN"/>
    <property type="match status" value="1"/>
</dbReference>
<dbReference type="PROSITE" id="PS50931">
    <property type="entry name" value="HTH_LYSR"/>
    <property type="match status" value="1"/>
</dbReference>
<reference evidence="6 7" key="1">
    <citation type="journal article" date="2022" name="Environ. Microbiol. Rep.">
        <title>Eco-phylogenetic analyses reveal divergent evolution of vitamin B12 metabolism in the marine bacterial family 'Psychromonadaceae'.</title>
        <authorList>
            <person name="Jin X."/>
            <person name="Yang Y."/>
            <person name="Cao H."/>
            <person name="Gao B."/>
            <person name="Zhao Z."/>
        </authorList>
    </citation>
    <scope>NUCLEOTIDE SEQUENCE [LARGE SCALE GENOMIC DNA]</scope>
    <source>
        <strain evidence="6 7">MKS20</strain>
    </source>
</reference>
<evidence type="ECO:0000256" key="2">
    <source>
        <dbReference type="ARBA" id="ARBA00023015"/>
    </source>
</evidence>
<protein>
    <submittedName>
        <fullName evidence="6">LysR family transcriptional regulator</fullName>
    </submittedName>
</protein>
<dbReference type="CDD" id="cd08417">
    <property type="entry name" value="PBP2_Nitroaromatics_like"/>
    <property type="match status" value="1"/>
</dbReference>
<name>A0ABS8WDL8_9GAMM</name>
<dbReference type="PANTHER" id="PTHR30118">
    <property type="entry name" value="HTH-TYPE TRANSCRIPTIONAL REGULATOR LEUO-RELATED"/>
    <property type="match status" value="1"/>
</dbReference>
<evidence type="ECO:0000259" key="5">
    <source>
        <dbReference type="PROSITE" id="PS50931"/>
    </source>
</evidence>
<dbReference type="Gene3D" id="3.40.190.10">
    <property type="entry name" value="Periplasmic binding protein-like II"/>
    <property type="match status" value="2"/>
</dbReference>
<sequence>MDLNGVDLNLLKLLGALLTARSVTVAGQMVGLSQPAASRGLARLRQLFNDQLLVRSAQGWELTPRAEALSGSVARLLEDATAIVAPATFEPSTAQCRFTIGTADHLAALLMPKLLSKLANHAPGVDLLIPVMAGNNINLVADGGADFAIGVYDDLPARFYQRRLFNEDFVCLVRRDHPVLAKPFTLAQFASLSHISVSITGMGNSAVDEALAKQGLKRRVAVRLPHFLAAPMLVAETDMVLTLPRRLAQQIASMLPVAVLAHPLNIDSFTPSIIWHGRQHDNPAHIWLRNLMVEIAEEL</sequence>
<evidence type="ECO:0000256" key="1">
    <source>
        <dbReference type="ARBA" id="ARBA00009437"/>
    </source>
</evidence>
<dbReference type="Pfam" id="PF03466">
    <property type="entry name" value="LysR_substrate"/>
    <property type="match status" value="1"/>
</dbReference>
<evidence type="ECO:0000313" key="6">
    <source>
        <dbReference type="EMBL" id="MCE2596402.1"/>
    </source>
</evidence>
<evidence type="ECO:0000256" key="4">
    <source>
        <dbReference type="ARBA" id="ARBA00023163"/>
    </source>
</evidence>
<evidence type="ECO:0000256" key="3">
    <source>
        <dbReference type="ARBA" id="ARBA00023125"/>
    </source>
</evidence>
<dbReference type="SUPFAM" id="SSF53850">
    <property type="entry name" value="Periplasmic binding protein-like II"/>
    <property type="match status" value="1"/>
</dbReference>
<keyword evidence="3" id="KW-0238">DNA-binding</keyword>
<proteinExistence type="inferred from homology"/>
<feature type="domain" description="HTH lysR-type" evidence="5">
    <location>
        <begin position="6"/>
        <end position="63"/>
    </location>
</feature>
<comment type="similarity">
    <text evidence="1">Belongs to the LysR transcriptional regulatory family.</text>
</comment>
<gene>
    <name evidence="6" type="ORF">K6Y31_16520</name>
</gene>
<dbReference type="InterPro" id="IPR036390">
    <property type="entry name" value="WH_DNA-bd_sf"/>
</dbReference>
<dbReference type="EMBL" id="JAIMJA010000019">
    <property type="protein sequence ID" value="MCE2596402.1"/>
    <property type="molecule type" value="Genomic_DNA"/>
</dbReference>
<dbReference type="InterPro" id="IPR050389">
    <property type="entry name" value="LysR-type_TF"/>
</dbReference>
<evidence type="ECO:0000313" key="7">
    <source>
        <dbReference type="Proteomes" id="UP001201273"/>
    </source>
</evidence>
<dbReference type="Proteomes" id="UP001201273">
    <property type="component" value="Unassembled WGS sequence"/>
</dbReference>
<organism evidence="6 7">
    <name type="scientific">Motilimonas cestriensis</name>
    <dbReference type="NCBI Taxonomy" id="2742685"/>
    <lineage>
        <taxon>Bacteria</taxon>
        <taxon>Pseudomonadati</taxon>
        <taxon>Pseudomonadota</taxon>
        <taxon>Gammaproteobacteria</taxon>
        <taxon>Alteromonadales</taxon>
        <taxon>Alteromonadales genera incertae sedis</taxon>
        <taxon>Motilimonas</taxon>
    </lineage>
</organism>
<dbReference type="InterPro" id="IPR000847">
    <property type="entry name" value="LysR_HTH_N"/>
</dbReference>
<dbReference type="InterPro" id="IPR036388">
    <property type="entry name" value="WH-like_DNA-bd_sf"/>
</dbReference>
<keyword evidence="7" id="KW-1185">Reference proteome</keyword>
<dbReference type="InterPro" id="IPR005119">
    <property type="entry name" value="LysR_subst-bd"/>
</dbReference>